<accession>A0A562SG64</accession>
<dbReference type="Proteomes" id="UP000320593">
    <property type="component" value="Unassembled WGS sequence"/>
</dbReference>
<protein>
    <submittedName>
        <fullName evidence="1">Type VI secretion system protein ImpJ</fullName>
    </submittedName>
</protein>
<evidence type="ECO:0000313" key="2">
    <source>
        <dbReference type="Proteomes" id="UP000320593"/>
    </source>
</evidence>
<dbReference type="Pfam" id="PF05936">
    <property type="entry name" value="T6SS_VasE"/>
    <property type="match status" value="1"/>
</dbReference>
<dbReference type="PANTHER" id="PTHR35566">
    <property type="entry name" value="BLR3599 PROTEIN"/>
    <property type="match status" value="1"/>
</dbReference>
<dbReference type="NCBIfam" id="TIGR03353">
    <property type="entry name" value="VI_chp_4"/>
    <property type="match status" value="1"/>
</dbReference>
<dbReference type="PANTHER" id="PTHR35566:SF1">
    <property type="entry name" value="TYPE VI SECRETION SYSTEM BASEPLATE COMPONENT TSSK1"/>
    <property type="match status" value="1"/>
</dbReference>
<gene>
    <name evidence="1" type="ORF">JM93_04321</name>
</gene>
<evidence type="ECO:0000313" key="1">
    <source>
        <dbReference type="EMBL" id="TWI79550.1"/>
    </source>
</evidence>
<sequence length="449" mass="50098">MWGNSLNASGKPLWLEGMFLRPQHLQQHDRWIESTLEYRTKDLVPYSWGVRKLSFDLEALQQGQVRISDLDVILPDGTVFSTAQQHRVSTVREIKPEHQGKKLFLAVAMQSIGSLEVTDSDVPRHRFSRSVSEVQNTAEGDRPSAEIAVGTLTATLVIEGESLDETTNVPIGEIESVDAQGAVQLVDTFIPPVLHAGASRQIVSHLEEIRSLLRKRGDMLASNAAGENSSSRAGLLDLMMLGVSNRYEVLLGHMISSGRHMPEQVYRDLICLIGEIATYGTDSRRPPDIPAYNHRDLRATFQQLVAILRDMLSFVVEQNAVSIPLTKRDYGVWLGETTDRMIFQNRDFVLIAYANVSLEVLRNQMPIQVKIGPVEKIRELVNLQLPGIGISPLSVAPRQIPYIQNAVYFALDVNNELWPQFQTSAAFALHMSGDYPGLGLELWAIQKGQ</sequence>
<reference evidence="1 2" key="1">
    <citation type="submission" date="2019-07" db="EMBL/GenBank/DDBJ databases">
        <title>Genomic Encyclopedia of Archaeal and Bacterial Type Strains, Phase II (KMG-II): from individual species to whole genera.</title>
        <authorList>
            <person name="Goeker M."/>
        </authorList>
    </citation>
    <scope>NUCLEOTIDE SEQUENCE [LARGE SCALE GENOMIC DNA]</scope>
    <source>
        <strain evidence="1 2">ATCC BAA-252</strain>
    </source>
</reference>
<proteinExistence type="predicted"/>
<comment type="caution">
    <text evidence="1">The sequence shown here is derived from an EMBL/GenBank/DDBJ whole genome shotgun (WGS) entry which is preliminary data.</text>
</comment>
<name>A0A562SG64_9HYPH</name>
<dbReference type="EMBL" id="VLLF01000014">
    <property type="protein sequence ID" value="TWI79550.1"/>
    <property type="molecule type" value="Genomic_DNA"/>
</dbReference>
<dbReference type="AlphaFoldDB" id="A0A562SG64"/>
<organism evidence="1 2">
    <name type="scientific">Roseibium hamelinense</name>
    <dbReference type="NCBI Taxonomy" id="150831"/>
    <lineage>
        <taxon>Bacteria</taxon>
        <taxon>Pseudomonadati</taxon>
        <taxon>Pseudomonadota</taxon>
        <taxon>Alphaproteobacteria</taxon>
        <taxon>Hyphomicrobiales</taxon>
        <taxon>Stappiaceae</taxon>
        <taxon>Roseibium</taxon>
    </lineage>
</organism>
<dbReference type="InterPro" id="IPR010263">
    <property type="entry name" value="T6SS_TssK"/>
</dbReference>
<keyword evidence="2" id="KW-1185">Reference proteome</keyword>